<comment type="caution">
    <text evidence="1">The sequence shown here is derived from an EMBL/GenBank/DDBJ whole genome shotgun (WGS) entry which is preliminary data.</text>
</comment>
<feature type="non-terminal residue" evidence="1">
    <location>
        <position position="1"/>
    </location>
</feature>
<reference evidence="1" key="1">
    <citation type="submission" date="2021-01" db="EMBL/GenBank/DDBJ databases">
        <authorList>
            <person name="Kaushik A."/>
        </authorList>
    </citation>
    <scope>NUCLEOTIDE SEQUENCE</scope>
    <source>
        <strain evidence="1">AG4-R118</strain>
    </source>
</reference>
<dbReference type="Gene3D" id="3.40.50.300">
    <property type="entry name" value="P-loop containing nucleotide triphosphate hydrolases"/>
    <property type="match status" value="1"/>
</dbReference>
<evidence type="ECO:0000313" key="1">
    <source>
        <dbReference type="EMBL" id="CAE6415972.1"/>
    </source>
</evidence>
<dbReference type="InterPro" id="IPR039904">
    <property type="entry name" value="TRANK1"/>
</dbReference>
<dbReference type="Proteomes" id="UP000663888">
    <property type="component" value="Unassembled WGS sequence"/>
</dbReference>
<name>A0A8H3AFS3_9AGAM</name>
<accession>A0A8H3AFS3</accession>
<gene>
    <name evidence="1" type="ORF">RDB_LOCUS17115</name>
</gene>
<evidence type="ECO:0000313" key="2">
    <source>
        <dbReference type="Proteomes" id="UP000663888"/>
    </source>
</evidence>
<dbReference type="EMBL" id="CAJMWX010000402">
    <property type="protein sequence ID" value="CAE6415972.1"/>
    <property type="molecule type" value="Genomic_DNA"/>
</dbReference>
<dbReference type="PANTHER" id="PTHR21529">
    <property type="entry name" value="MAMMARY TURMOR VIRUS RECEPTOR HOMOLOG 1, 2 MTVR1, 2"/>
    <property type="match status" value="1"/>
</dbReference>
<dbReference type="InterPro" id="IPR027417">
    <property type="entry name" value="P-loop_NTPase"/>
</dbReference>
<dbReference type="PANTHER" id="PTHR21529:SF4">
    <property type="entry name" value="TPR AND ANKYRIN REPEAT-CONTAINING PROTEIN 1"/>
    <property type="match status" value="1"/>
</dbReference>
<protein>
    <recommendedName>
        <fullName evidence="3">UvrD-like helicase ATP-binding domain-containing protein</fullName>
    </recommendedName>
</protein>
<organism evidence="1 2">
    <name type="scientific">Rhizoctonia solani</name>
    <dbReference type="NCBI Taxonomy" id="456999"/>
    <lineage>
        <taxon>Eukaryota</taxon>
        <taxon>Fungi</taxon>
        <taxon>Dikarya</taxon>
        <taxon>Basidiomycota</taxon>
        <taxon>Agaricomycotina</taxon>
        <taxon>Agaricomycetes</taxon>
        <taxon>Cantharellales</taxon>
        <taxon>Ceratobasidiaceae</taxon>
        <taxon>Rhizoctonia</taxon>
    </lineage>
</organism>
<sequence length="327" mass="37801">MPMPTSWRWPVVLSGRAIRELRQLTEDNRMLDIIRTKFKELSLAQFSTNNQLTIRGTENHIPIYRARMSVDLRIIYTVDLVADRESNFDYQVIKIFSVSTRARVLYNFWAKVSRYLARYGREYRDHCSRREYVQTASGMLNIPAVFEHREYVLAEPDGEYSLGDEDDDIIGSEADMSELHEIVALEKFAPITKSLYNSILADMEAVLPMALNPDERTIVQHHGTSVVIGRSGTGKTTALIYKMRANAQLAARSEGVRPTRQLFVTRSKVLTQHIAKNYQGLIDSSEIVNKSTEELEMIRKENQKYQSRELVEFDNSVDFRVDLPHRF</sequence>
<evidence type="ECO:0008006" key="3">
    <source>
        <dbReference type="Google" id="ProtNLM"/>
    </source>
</evidence>
<dbReference type="AlphaFoldDB" id="A0A8H3AFS3"/>
<dbReference type="SUPFAM" id="SSF52540">
    <property type="entry name" value="P-loop containing nucleoside triphosphate hydrolases"/>
    <property type="match status" value="1"/>
</dbReference>
<proteinExistence type="predicted"/>